<accession>A0A381YSU1</accession>
<feature type="non-terminal residue" evidence="6">
    <location>
        <position position="130"/>
    </location>
</feature>
<dbReference type="InterPro" id="IPR003339">
    <property type="entry name" value="ABC/ECF_trnsptr_transmembrane"/>
</dbReference>
<keyword evidence="2 5" id="KW-0812">Transmembrane</keyword>
<dbReference type="Pfam" id="PF02361">
    <property type="entry name" value="CbiQ"/>
    <property type="match status" value="1"/>
</dbReference>
<name>A0A381YSU1_9ZZZZ</name>
<evidence type="ECO:0000256" key="5">
    <source>
        <dbReference type="SAM" id="Phobius"/>
    </source>
</evidence>
<dbReference type="EMBL" id="UINC01018897">
    <property type="protein sequence ID" value="SVA79701.1"/>
    <property type="molecule type" value="Genomic_DNA"/>
</dbReference>
<protein>
    <submittedName>
        <fullName evidence="6">Uncharacterized protein</fullName>
    </submittedName>
</protein>
<keyword evidence="3 5" id="KW-1133">Transmembrane helix</keyword>
<dbReference type="CDD" id="cd16914">
    <property type="entry name" value="EcfT"/>
    <property type="match status" value="1"/>
</dbReference>
<feature type="transmembrane region" description="Helical" evidence="5">
    <location>
        <begin position="48"/>
        <end position="70"/>
    </location>
</feature>
<reference evidence="6" key="1">
    <citation type="submission" date="2018-05" db="EMBL/GenBank/DDBJ databases">
        <authorList>
            <person name="Lanie J.A."/>
            <person name="Ng W.-L."/>
            <person name="Kazmierczak K.M."/>
            <person name="Andrzejewski T.M."/>
            <person name="Davidsen T.M."/>
            <person name="Wayne K.J."/>
            <person name="Tettelin H."/>
            <person name="Glass J.I."/>
            <person name="Rusch D."/>
            <person name="Podicherti R."/>
            <person name="Tsui H.-C.T."/>
            <person name="Winkler M.E."/>
        </authorList>
    </citation>
    <scope>NUCLEOTIDE SEQUENCE</scope>
</reference>
<dbReference type="AlphaFoldDB" id="A0A381YSU1"/>
<organism evidence="6">
    <name type="scientific">marine metagenome</name>
    <dbReference type="NCBI Taxonomy" id="408172"/>
    <lineage>
        <taxon>unclassified sequences</taxon>
        <taxon>metagenomes</taxon>
        <taxon>ecological metagenomes</taxon>
    </lineage>
</organism>
<evidence type="ECO:0000256" key="3">
    <source>
        <dbReference type="ARBA" id="ARBA00022989"/>
    </source>
</evidence>
<sequence length="130" mass="14162">MTPFSKLLLVLSVSFVAIFNTNIYVGAGLFLFCFFLASFLTSVPLRQYWAFGRVIVPFVLLLAVVFPFFYGGQATVGSDEVAIQTPVKDLTWGALGFGALLALRFLSLAIVGLAFAFTTHPTDLVQNLSK</sequence>
<evidence type="ECO:0000256" key="1">
    <source>
        <dbReference type="ARBA" id="ARBA00004141"/>
    </source>
</evidence>
<evidence type="ECO:0000313" key="6">
    <source>
        <dbReference type="EMBL" id="SVA79701.1"/>
    </source>
</evidence>
<evidence type="ECO:0000256" key="4">
    <source>
        <dbReference type="ARBA" id="ARBA00023136"/>
    </source>
</evidence>
<gene>
    <name evidence="6" type="ORF">METZ01_LOCUS132555</name>
</gene>
<evidence type="ECO:0000256" key="2">
    <source>
        <dbReference type="ARBA" id="ARBA00022692"/>
    </source>
</evidence>
<feature type="transmembrane region" description="Helical" evidence="5">
    <location>
        <begin position="12"/>
        <end position="36"/>
    </location>
</feature>
<dbReference type="GO" id="GO:0005886">
    <property type="term" value="C:plasma membrane"/>
    <property type="evidence" value="ECO:0007669"/>
    <property type="project" value="UniProtKB-ARBA"/>
</dbReference>
<keyword evidence="4 5" id="KW-0472">Membrane</keyword>
<comment type="subcellular location">
    <subcellularLocation>
        <location evidence="1">Membrane</location>
        <topology evidence="1">Multi-pass membrane protein</topology>
    </subcellularLocation>
</comment>
<proteinExistence type="predicted"/>
<feature type="transmembrane region" description="Helical" evidence="5">
    <location>
        <begin position="90"/>
        <end position="117"/>
    </location>
</feature>